<proteinExistence type="predicted"/>
<reference evidence="1 2" key="1">
    <citation type="journal article" date="2014" name="Genome Announc.">
        <title>Draft Genome Sequence of Geobacillus thermopakistaniensis Strain MAS1.</title>
        <authorList>
            <person name="Siddiqui M.A."/>
            <person name="Rashid N."/>
            <person name="Ayyampalayam S."/>
            <person name="Whitman W.B."/>
        </authorList>
    </citation>
    <scope>NUCLEOTIDE SEQUENCE [LARGE SCALE GENOMIC DNA]</scope>
    <source>
        <strain evidence="1 2">MAS1</strain>
    </source>
</reference>
<sequence>MKSVAMPFIHFIMQKECYDENGLEYPNKLVFGIFFLCIIHNYKEAIM</sequence>
<protein>
    <submittedName>
        <fullName evidence="1">Uncharacterized protein</fullName>
    </submittedName>
</protein>
<dbReference type="AlphaFoldDB" id="A0A7U9JDP4"/>
<keyword evidence="2" id="KW-1185">Reference proteome</keyword>
<accession>A0A7U9JDP4</accession>
<organism evidence="1 2">
    <name type="scientific">Geobacillus thermopakistaniensis (strain MAS1)</name>
    <dbReference type="NCBI Taxonomy" id="1408282"/>
    <lineage>
        <taxon>Bacteria</taxon>
        <taxon>Bacillati</taxon>
        <taxon>Bacillota</taxon>
        <taxon>Bacilli</taxon>
        <taxon>Bacillales</taxon>
        <taxon>Anoxybacillaceae</taxon>
        <taxon>Geobacillus</taxon>
    </lineage>
</organism>
<evidence type="ECO:0000313" key="2">
    <source>
        <dbReference type="Proteomes" id="UP000018339"/>
    </source>
</evidence>
<name>A0A7U9JDP4_GEOTM</name>
<dbReference type="EMBL" id="AYSF01000024">
    <property type="protein sequence ID" value="ESU73628.1"/>
    <property type="molecule type" value="Genomic_DNA"/>
</dbReference>
<dbReference type="Proteomes" id="UP000018339">
    <property type="component" value="Unassembled WGS sequence"/>
</dbReference>
<evidence type="ECO:0000313" key="1">
    <source>
        <dbReference type="EMBL" id="ESU73628.1"/>
    </source>
</evidence>
<comment type="caution">
    <text evidence="1">The sequence shown here is derived from an EMBL/GenBank/DDBJ whole genome shotgun (WGS) entry which is preliminary data.</text>
</comment>
<gene>
    <name evidence="1" type="ORF">T260_01865</name>
</gene>